<feature type="transmembrane region" description="Helical" evidence="1">
    <location>
        <begin position="57"/>
        <end position="75"/>
    </location>
</feature>
<dbReference type="Pfam" id="PF07786">
    <property type="entry name" value="HGSNAT_cat"/>
    <property type="match status" value="1"/>
</dbReference>
<dbReference type="PANTHER" id="PTHR31061:SF5">
    <property type="entry name" value="HEPARAN-ALPHA-GLUCOSAMINIDE N-ACETYLTRANSFERASE CATALYTIC DOMAIN-CONTAINING PROTEIN"/>
    <property type="match status" value="1"/>
</dbReference>
<keyword evidence="1" id="KW-1133">Transmembrane helix</keyword>
<dbReference type="PANTHER" id="PTHR31061">
    <property type="entry name" value="LD22376P"/>
    <property type="match status" value="1"/>
</dbReference>
<dbReference type="Proteomes" id="UP000631114">
    <property type="component" value="Unassembled WGS sequence"/>
</dbReference>
<feature type="transmembrane region" description="Helical" evidence="1">
    <location>
        <begin position="27"/>
        <end position="45"/>
    </location>
</feature>
<name>A0A835LD78_9MAGN</name>
<sequence length="98" mass="10970">MILVDDGGERGARLIIYHGMVAHLADFIMPFFLFIVGVAIALALKRIQKVGDTVKKIIIKTIKLLLWGIILQGGYSHAPDDLSYGIDMKQIHWRGILQ</sequence>
<keyword evidence="1" id="KW-0812">Transmembrane</keyword>
<dbReference type="OrthoDB" id="2149840at2759"/>
<reference evidence="3 4" key="1">
    <citation type="submission" date="2020-10" db="EMBL/GenBank/DDBJ databases">
        <title>The Coptis chinensis genome and diversification of protoberbering-type alkaloids.</title>
        <authorList>
            <person name="Wang B."/>
            <person name="Shu S."/>
            <person name="Song C."/>
            <person name="Liu Y."/>
        </authorList>
    </citation>
    <scope>NUCLEOTIDE SEQUENCE [LARGE SCALE GENOMIC DNA]</scope>
    <source>
        <strain evidence="3">HL-2020</strain>
        <tissue evidence="3">Leaf</tissue>
    </source>
</reference>
<comment type="caution">
    <text evidence="3">The sequence shown here is derived from an EMBL/GenBank/DDBJ whole genome shotgun (WGS) entry which is preliminary data.</text>
</comment>
<protein>
    <recommendedName>
        <fullName evidence="2">Heparan-alpha-glucosaminide N-acetyltransferase catalytic domain-containing protein</fullName>
    </recommendedName>
</protein>
<evidence type="ECO:0000313" key="3">
    <source>
        <dbReference type="EMBL" id="KAF9588172.1"/>
    </source>
</evidence>
<accession>A0A835LD78</accession>
<feature type="non-terminal residue" evidence="3">
    <location>
        <position position="98"/>
    </location>
</feature>
<dbReference type="AlphaFoldDB" id="A0A835LD78"/>
<dbReference type="EMBL" id="JADFTS010000009">
    <property type="protein sequence ID" value="KAF9588172.1"/>
    <property type="molecule type" value="Genomic_DNA"/>
</dbReference>
<feature type="domain" description="Heparan-alpha-glucosaminide N-acetyltransferase catalytic" evidence="2">
    <location>
        <begin position="17"/>
        <end position="72"/>
    </location>
</feature>
<evidence type="ECO:0000256" key="1">
    <source>
        <dbReference type="SAM" id="Phobius"/>
    </source>
</evidence>
<proteinExistence type="predicted"/>
<dbReference type="InterPro" id="IPR012429">
    <property type="entry name" value="HGSNAT_cat"/>
</dbReference>
<evidence type="ECO:0000259" key="2">
    <source>
        <dbReference type="Pfam" id="PF07786"/>
    </source>
</evidence>
<gene>
    <name evidence="3" type="ORF">IFM89_007861</name>
</gene>
<keyword evidence="4" id="KW-1185">Reference proteome</keyword>
<evidence type="ECO:0000313" key="4">
    <source>
        <dbReference type="Proteomes" id="UP000631114"/>
    </source>
</evidence>
<keyword evidence="1" id="KW-0472">Membrane</keyword>
<organism evidence="3 4">
    <name type="scientific">Coptis chinensis</name>
    <dbReference type="NCBI Taxonomy" id="261450"/>
    <lineage>
        <taxon>Eukaryota</taxon>
        <taxon>Viridiplantae</taxon>
        <taxon>Streptophyta</taxon>
        <taxon>Embryophyta</taxon>
        <taxon>Tracheophyta</taxon>
        <taxon>Spermatophyta</taxon>
        <taxon>Magnoliopsida</taxon>
        <taxon>Ranunculales</taxon>
        <taxon>Ranunculaceae</taxon>
        <taxon>Coptidoideae</taxon>
        <taxon>Coptis</taxon>
    </lineage>
</organism>